<dbReference type="PANTHER" id="PTHR28047:SF5">
    <property type="entry name" value="PROTEIN DCG1"/>
    <property type="match status" value="1"/>
</dbReference>
<dbReference type="InterPro" id="IPR052186">
    <property type="entry name" value="Hydantoin_racemase-like"/>
</dbReference>
<comment type="similarity">
    <text evidence="1">Belongs to the HyuE racemase family.</text>
</comment>
<evidence type="ECO:0000313" key="3">
    <source>
        <dbReference type="Proteomes" id="UP001331561"/>
    </source>
</evidence>
<dbReference type="Proteomes" id="UP001331561">
    <property type="component" value="Unassembled WGS sequence"/>
</dbReference>
<dbReference type="InterPro" id="IPR053714">
    <property type="entry name" value="Iso_Racemase_Enz_sf"/>
</dbReference>
<name>A0ABU6JXG7_9RHOO</name>
<proteinExistence type="inferred from homology"/>
<dbReference type="RefSeq" id="WP_327597282.1">
    <property type="nucleotide sequence ID" value="NZ_JAYXHS010000001.1"/>
</dbReference>
<dbReference type="Pfam" id="PF01177">
    <property type="entry name" value="Asp_Glu_race"/>
    <property type="match status" value="1"/>
</dbReference>
<dbReference type="InterPro" id="IPR015942">
    <property type="entry name" value="Asp/Glu/hydantoin_racemase"/>
</dbReference>
<sequence>MPRALILNPNTSSSVTTMLVEHVTAMLGVQDKLAWQVLGVTASFGAEYIASETAYAIAAHAALDAFAQTAPGSGDVVLIGCFGDPGLEALREISPVPVIGLAEAAMKEAAEFGRFAIVTGGPRWAPILRRRAQAAGLAAQLARSYILKESGAELAADREAAIGLLATACEEAMEVSHPDAIILGGAALAGIGDLLADHLGLPVIDSVSAAARAMQKAVANPTASIGPDGVDYHGLSPALAQRLRKTG</sequence>
<dbReference type="PANTHER" id="PTHR28047">
    <property type="entry name" value="PROTEIN DCG1"/>
    <property type="match status" value="1"/>
</dbReference>
<keyword evidence="3" id="KW-1185">Reference proteome</keyword>
<organism evidence="2 3">
    <name type="scientific">Uliginosibacterium silvisoli</name>
    <dbReference type="NCBI Taxonomy" id="3114758"/>
    <lineage>
        <taxon>Bacteria</taxon>
        <taxon>Pseudomonadati</taxon>
        <taxon>Pseudomonadota</taxon>
        <taxon>Betaproteobacteria</taxon>
        <taxon>Rhodocyclales</taxon>
        <taxon>Zoogloeaceae</taxon>
        <taxon>Uliginosibacterium</taxon>
    </lineage>
</organism>
<protein>
    <submittedName>
        <fullName evidence="2">Aspartate/glutamate racemase family protein</fullName>
    </submittedName>
</protein>
<gene>
    <name evidence="2" type="ORF">VVD49_01135</name>
</gene>
<comment type="caution">
    <text evidence="2">The sequence shown here is derived from an EMBL/GenBank/DDBJ whole genome shotgun (WGS) entry which is preliminary data.</text>
</comment>
<accession>A0ABU6JXG7</accession>
<reference evidence="2 3" key="1">
    <citation type="submission" date="2024-01" db="EMBL/GenBank/DDBJ databases">
        <title>Uliginosibacterium soil sp. nov.</title>
        <authorList>
            <person name="Lv Y."/>
        </authorList>
    </citation>
    <scope>NUCLEOTIDE SEQUENCE [LARGE SCALE GENOMIC DNA]</scope>
    <source>
        <strain evidence="2 3">H3</strain>
    </source>
</reference>
<dbReference type="EMBL" id="JAYXHS010000001">
    <property type="protein sequence ID" value="MEC5384302.1"/>
    <property type="molecule type" value="Genomic_DNA"/>
</dbReference>
<dbReference type="Gene3D" id="3.40.50.12500">
    <property type="match status" value="1"/>
</dbReference>
<evidence type="ECO:0000313" key="2">
    <source>
        <dbReference type="EMBL" id="MEC5384302.1"/>
    </source>
</evidence>
<evidence type="ECO:0000256" key="1">
    <source>
        <dbReference type="ARBA" id="ARBA00038414"/>
    </source>
</evidence>